<dbReference type="GO" id="GO:0006144">
    <property type="term" value="P:purine nucleobase metabolic process"/>
    <property type="evidence" value="ECO:0007669"/>
    <property type="project" value="UniProtKB-KW"/>
</dbReference>
<dbReference type="Pfam" id="PF04115">
    <property type="entry name" value="Ureidogly_lyase"/>
    <property type="match status" value="1"/>
</dbReference>
<dbReference type="EC" id="3.5.1.116" evidence="5"/>
<dbReference type="InterPro" id="IPR024060">
    <property type="entry name" value="Ureidoglycolate_lyase_dom_sf"/>
</dbReference>
<dbReference type="InterPro" id="IPR011051">
    <property type="entry name" value="RmlC_Cupin_sf"/>
</dbReference>
<organism evidence="5 6">
    <name type="scientific">Rhodobium orientis</name>
    <dbReference type="NCBI Taxonomy" id="34017"/>
    <lineage>
        <taxon>Bacteria</taxon>
        <taxon>Pseudomonadati</taxon>
        <taxon>Pseudomonadota</taxon>
        <taxon>Alphaproteobacteria</taxon>
        <taxon>Hyphomicrobiales</taxon>
        <taxon>Rhodobiaceae</taxon>
        <taxon>Rhodobium</taxon>
    </lineage>
</organism>
<keyword evidence="5" id="KW-0378">Hydrolase</keyword>
<protein>
    <submittedName>
        <fullName evidence="5">Ureidoglycolate lyase</fullName>
        <ecNumber evidence="5">3.5.1.116</ecNumber>
    </submittedName>
</protein>
<dbReference type="InterPro" id="IPR007247">
    <property type="entry name" value="Ureidogly_lyase"/>
</dbReference>
<reference evidence="5 6" key="1">
    <citation type="submission" date="2017-07" db="EMBL/GenBank/DDBJ databases">
        <title>Draft Genome Sequences of Select Purple Nonsulfur Bacteria.</title>
        <authorList>
            <person name="Lasarre B."/>
            <person name="Mckinlay J.B."/>
        </authorList>
    </citation>
    <scope>NUCLEOTIDE SEQUENCE [LARGE SCALE GENOMIC DNA]</scope>
    <source>
        <strain evidence="5 6">DSM 11290</strain>
    </source>
</reference>
<dbReference type="PANTHER" id="PTHR21221:SF1">
    <property type="entry name" value="UREIDOGLYCOLATE LYASE"/>
    <property type="match status" value="1"/>
</dbReference>
<evidence type="ECO:0000313" key="6">
    <source>
        <dbReference type="Proteomes" id="UP000249299"/>
    </source>
</evidence>
<dbReference type="PANTHER" id="PTHR21221">
    <property type="entry name" value="UREIDOGLYCOLATE HYDROLASE"/>
    <property type="match status" value="1"/>
</dbReference>
<dbReference type="EMBL" id="NPEV01000042">
    <property type="protein sequence ID" value="RAI25667.1"/>
    <property type="molecule type" value="Genomic_DNA"/>
</dbReference>
<evidence type="ECO:0000256" key="2">
    <source>
        <dbReference type="ARBA" id="ARBA00022631"/>
    </source>
</evidence>
<dbReference type="GO" id="GO:0004848">
    <property type="term" value="F:ureidoglycolate hydrolase activity"/>
    <property type="evidence" value="ECO:0007669"/>
    <property type="project" value="UniProtKB-EC"/>
</dbReference>
<dbReference type="SUPFAM" id="SSF51182">
    <property type="entry name" value="RmlC-like cupins"/>
    <property type="match status" value="1"/>
</dbReference>
<dbReference type="NCBIfam" id="NF009932">
    <property type="entry name" value="PRK13395.1"/>
    <property type="match status" value="1"/>
</dbReference>
<dbReference type="OrthoDB" id="9804602at2"/>
<dbReference type="PIRSF" id="PIRSF017306">
    <property type="entry name" value="Ureidogly_hydro"/>
    <property type="match status" value="1"/>
</dbReference>
<dbReference type="Gene3D" id="2.60.120.480">
    <property type="entry name" value="Ureidoglycolate hydrolase"/>
    <property type="match status" value="1"/>
</dbReference>
<dbReference type="AlphaFoldDB" id="A0A327JGX4"/>
<dbReference type="RefSeq" id="WP_111435600.1">
    <property type="nucleotide sequence ID" value="NZ_JACIGG010000003.1"/>
</dbReference>
<dbReference type="Proteomes" id="UP000249299">
    <property type="component" value="Unassembled WGS sequence"/>
</dbReference>
<evidence type="ECO:0000256" key="3">
    <source>
        <dbReference type="ARBA" id="ARBA00023239"/>
    </source>
</evidence>
<proteinExistence type="predicted"/>
<dbReference type="CDD" id="cd20298">
    <property type="entry name" value="cupin_UAH"/>
    <property type="match status" value="1"/>
</dbReference>
<dbReference type="InterPro" id="IPR047233">
    <property type="entry name" value="UAH_cupin"/>
</dbReference>
<keyword evidence="2" id="KW-0659">Purine metabolism</keyword>
<sequence>MRDLVPEPLTFDAFAPFGTVIETAGATSFQINEGFATRYHAVAAADPGEGGTAILSIFRGRRRPDPIRIAMLERHPLASQAFMPLSANDWLVVVAAEPRTDALRCFRASGHQGVQYAKGVWHHPLLVLAAEQDFLVVDRDGPGANLEERSLDAEAFVRL</sequence>
<evidence type="ECO:0000256" key="1">
    <source>
        <dbReference type="ARBA" id="ARBA00011738"/>
    </source>
</evidence>
<gene>
    <name evidence="5" type="ORF">CH339_17055</name>
</gene>
<comment type="catalytic activity">
    <reaction evidence="4">
        <text>(S)-ureidoglycolate = urea + glyoxylate</text>
        <dbReference type="Rhea" id="RHEA:11304"/>
        <dbReference type="ChEBI" id="CHEBI:16199"/>
        <dbReference type="ChEBI" id="CHEBI:36655"/>
        <dbReference type="ChEBI" id="CHEBI:57296"/>
        <dbReference type="EC" id="4.3.2.3"/>
    </reaction>
</comment>
<comment type="caution">
    <text evidence="5">The sequence shown here is derived from an EMBL/GenBank/DDBJ whole genome shotgun (WGS) entry which is preliminary data.</text>
</comment>
<keyword evidence="3 5" id="KW-0456">Lyase</keyword>
<dbReference type="GO" id="GO:0000256">
    <property type="term" value="P:allantoin catabolic process"/>
    <property type="evidence" value="ECO:0007669"/>
    <property type="project" value="InterPro"/>
</dbReference>
<name>A0A327JGX4_9HYPH</name>
<evidence type="ECO:0000313" key="5">
    <source>
        <dbReference type="EMBL" id="RAI25667.1"/>
    </source>
</evidence>
<evidence type="ECO:0000256" key="4">
    <source>
        <dbReference type="ARBA" id="ARBA00047684"/>
    </source>
</evidence>
<dbReference type="GO" id="GO:0050385">
    <property type="term" value="F:ureidoglycolate lyase activity"/>
    <property type="evidence" value="ECO:0007669"/>
    <property type="project" value="UniProtKB-EC"/>
</dbReference>
<comment type="subunit">
    <text evidence="1">Homodimer.</text>
</comment>
<keyword evidence="6" id="KW-1185">Reference proteome</keyword>
<accession>A0A327JGX4</accession>